<protein>
    <submittedName>
        <fullName evidence="2">Tat pathway signal sequence domain protein</fullName>
    </submittedName>
</protein>
<reference evidence="2 3" key="1">
    <citation type="submission" date="2010-04" db="EMBL/GenBank/DDBJ databases">
        <authorList>
            <person name="Qin X."/>
            <person name="Bachman B."/>
            <person name="Battles P."/>
            <person name="Bell A."/>
            <person name="Bess C."/>
            <person name="Bickham C."/>
            <person name="Chaboub L."/>
            <person name="Chen D."/>
            <person name="Coyle M."/>
            <person name="Deiros D.R."/>
            <person name="Dinh H."/>
            <person name="Forbes L."/>
            <person name="Fowler G."/>
            <person name="Francisco L."/>
            <person name="Fu Q."/>
            <person name="Gubbala S."/>
            <person name="Hale W."/>
            <person name="Han Y."/>
            <person name="Hemphill L."/>
            <person name="Highlander S.K."/>
            <person name="Hirani K."/>
            <person name="Hogues M."/>
            <person name="Jackson L."/>
            <person name="Jakkamsetti A."/>
            <person name="Javaid M."/>
            <person name="Jiang H."/>
            <person name="Korchina V."/>
            <person name="Kovar C."/>
            <person name="Lara F."/>
            <person name="Lee S."/>
            <person name="Mata R."/>
            <person name="Mathew T."/>
            <person name="Moen C."/>
            <person name="Morales K."/>
            <person name="Munidasa M."/>
            <person name="Nazareth L."/>
            <person name="Ngo R."/>
            <person name="Nguyen L."/>
            <person name="Okwuonu G."/>
            <person name="Ongeri F."/>
            <person name="Patil S."/>
            <person name="Petrosino J."/>
            <person name="Pham C."/>
            <person name="Pham P."/>
            <person name="Pu L.-L."/>
            <person name="Puazo M."/>
            <person name="Raj R."/>
            <person name="Reid J."/>
            <person name="Rouhana J."/>
            <person name="Saada N."/>
            <person name="Shang Y."/>
            <person name="Simmons D."/>
            <person name="Thornton R."/>
            <person name="Warren J."/>
            <person name="Weissenberger G."/>
            <person name="Zhang J."/>
            <person name="Zhang L."/>
            <person name="Zhou C."/>
            <person name="Zhu D."/>
            <person name="Muzny D."/>
            <person name="Worley K."/>
            <person name="Gibbs R."/>
        </authorList>
    </citation>
    <scope>NUCLEOTIDE SEQUENCE [LARGE SCALE GENOMIC DNA]</scope>
    <source>
        <strain evidence="2 3">ATCC 49030</strain>
    </source>
</reference>
<dbReference type="AlphaFoldDB" id="D4YM65"/>
<comment type="caution">
    <text evidence="2">The sequence shown here is derived from an EMBL/GenBank/DDBJ whole genome shotgun (WGS) entry which is preliminary data.</text>
</comment>
<feature type="compositionally biased region" description="Basic and acidic residues" evidence="1">
    <location>
        <begin position="165"/>
        <end position="175"/>
    </location>
</feature>
<keyword evidence="3" id="KW-1185">Reference proteome</keyword>
<feature type="region of interest" description="Disordered" evidence="1">
    <location>
        <begin position="78"/>
        <end position="97"/>
    </location>
</feature>
<sequence length="319" mass="34716">MAIMQGKGTLGRRSFLALTAAVALTSGCGIRVDSDPELPTLSPTDTVRNRVARILENTQATGEETSVRDRLSKAVGPVWAPPSELATESPSPEPQRNFKDALTEIHSAITGDFTSLAGATSATLADVAVGAALVLLRDFKAEERKVTESFSPVVSPTPAPEQNSDDDKADVRKDESEDEDGQKTDGFAEFISACHKSSYAYQRLAVFEDEKSPYGMFVRDRHDLLAHAAEEARSFATSVGIENLPANKPAWQLPSDPRDTKKLAIEAESLLTATLPSVFTFTHPQDPQTEKEVHAFALRHLYESARATQKAGKFELLRF</sequence>
<gene>
    <name evidence="2" type="ORF">HMPREF0183_1025</name>
</gene>
<dbReference type="STRING" id="585530.HMPREF0183_1025"/>
<dbReference type="PROSITE" id="PS51257">
    <property type="entry name" value="PROKAR_LIPOPROTEIN"/>
    <property type="match status" value="1"/>
</dbReference>
<feature type="region of interest" description="Disordered" evidence="1">
    <location>
        <begin position="147"/>
        <end position="185"/>
    </location>
</feature>
<dbReference type="Proteomes" id="UP000005714">
    <property type="component" value="Unassembled WGS sequence"/>
</dbReference>
<dbReference type="eggNOG" id="ENOG5031X45">
    <property type="taxonomic scope" value="Bacteria"/>
</dbReference>
<evidence type="ECO:0000256" key="1">
    <source>
        <dbReference type="SAM" id="MobiDB-lite"/>
    </source>
</evidence>
<dbReference type="EMBL" id="ADNU01000028">
    <property type="protein sequence ID" value="EFG47699.1"/>
    <property type="molecule type" value="Genomic_DNA"/>
</dbReference>
<name>D4YM65_9MICO</name>
<evidence type="ECO:0000313" key="2">
    <source>
        <dbReference type="EMBL" id="EFG47699.1"/>
    </source>
</evidence>
<evidence type="ECO:0000313" key="3">
    <source>
        <dbReference type="Proteomes" id="UP000005714"/>
    </source>
</evidence>
<accession>D4YM65</accession>
<organism evidence="2 3">
    <name type="scientific">Brevibacterium mcbrellneri ATCC 49030</name>
    <dbReference type="NCBI Taxonomy" id="585530"/>
    <lineage>
        <taxon>Bacteria</taxon>
        <taxon>Bacillati</taxon>
        <taxon>Actinomycetota</taxon>
        <taxon>Actinomycetes</taxon>
        <taxon>Micrococcales</taxon>
        <taxon>Brevibacteriaceae</taxon>
        <taxon>Brevibacterium</taxon>
    </lineage>
</organism>
<proteinExistence type="predicted"/>